<accession>A0A9N8Q245</accession>
<organism evidence="2 3">
    <name type="scientific">Chrysodeixis includens</name>
    <name type="common">Soybean looper</name>
    <name type="synonym">Pseudoplusia includens</name>
    <dbReference type="NCBI Taxonomy" id="689277"/>
    <lineage>
        <taxon>Eukaryota</taxon>
        <taxon>Metazoa</taxon>
        <taxon>Ecdysozoa</taxon>
        <taxon>Arthropoda</taxon>
        <taxon>Hexapoda</taxon>
        <taxon>Insecta</taxon>
        <taxon>Pterygota</taxon>
        <taxon>Neoptera</taxon>
        <taxon>Endopterygota</taxon>
        <taxon>Lepidoptera</taxon>
        <taxon>Glossata</taxon>
        <taxon>Ditrysia</taxon>
        <taxon>Noctuoidea</taxon>
        <taxon>Noctuidae</taxon>
        <taxon>Plusiinae</taxon>
        <taxon>Chrysodeixis</taxon>
    </lineage>
</organism>
<feature type="compositionally biased region" description="Basic and acidic residues" evidence="1">
    <location>
        <begin position="85"/>
        <end position="108"/>
    </location>
</feature>
<feature type="region of interest" description="Disordered" evidence="1">
    <location>
        <begin position="1"/>
        <end position="114"/>
    </location>
</feature>
<feature type="compositionally biased region" description="Basic and acidic residues" evidence="1">
    <location>
        <begin position="179"/>
        <end position="215"/>
    </location>
</feature>
<feature type="compositionally biased region" description="Basic and acidic residues" evidence="1">
    <location>
        <begin position="278"/>
        <end position="323"/>
    </location>
</feature>
<name>A0A9N8Q245_CHRIL</name>
<evidence type="ECO:0000313" key="3">
    <source>
        <dbReference type="Proteomes" id="UP001154114"/>
    </source>
</evidence>
<feature type="compositionally biased region" description="Basic residues" evidence="1">
    <location>
        <begin position="164"/>
        <end position="174"/>
    </location>
</feature>
<gene>
    <name evidence="2" type="ORF">CINC_LOCUS7689</name>
</gene>
<evidence type="ECO:0000256" key="1">
    <source>
        <dbReference type="SAM" id="MobiDB-lite"/>
    </source>
</evidence>
<reference evidence="2" key="1">
    <citation type="submission" date="2021-12" db="EMBL/GenBank/DDBJ databases">
        <authorList>
            <person name="King R."/>
        </authorList>
    </citation>
    <scope>NUCLEOTIDE SEQUENCE</scope>
</reference>
<feature type="compositionally biased region" description="Basic and acidic residues" evidence="1">
    <location>
        <begin position="238"/>
        <end position="248"/>
    </location>
</feature>
<sequence>MKNVSSLKSNNTNSPKTPGGISKSLLTPCRRVGLSRNWRKSGPSPFISPVTSNAEVKEEKTEGRKRKERVSDDNNENLSVTPNVRKKETNDDHISDNEGTPSRKVELPRRKKSKTLLTAINKSQEDIDNITEVTNNDSKVENNVEISIVKDDPSTEFVSTLVRTKSKKSKKKSPSTKSSSKEENVKLKQKVNDAGEAKLDDKPKEIEEPIYTIKEKSPNDLRKECIVVIQRKIFKNIECNKTDDESPKSSKSKSGKSSSQVLFDSDSDDMPLNQINNKDVEKPNTEQEKINEINLNKEQEDDAFIDKDKPKTAVIPKTKDTKSPKNQKSKTSKIKVEKVKEKPKLLSQSSYDEDDDFDNKKTIIVRKTYDKVVKPSKAKSTGSITQNDIDELRARIEAKKKLLLAKSINPDTEELRTLIKKWQKGCQDALIELLDLMKTKFHDKQDMDYSEMLRTLKIPPTLVGYDSENDCFNTPDDASIILGHFND</sequence>
<evidence type="ECO:0000313" key="2">
    <source>
        <dbReference type="EMBL" id="CAD0205389.1"/>
    </source>
</evidence>
<feature type="region of interest" description="Disordered" evidence="1">
    <location>
        <begin position="238"/>
        <end position="337"/>
    </location>
</feature>
<protein>
    <submittedName>
        <fullName evidence="2">Uncharacterized protein</fullName>
    </submittedName>
</protein>
<feature type="region of interest" description="Disordered" evidence="1">
    <location>
        <begin position="155"/>
        <end position="215"/>
    </location>
</feature>
<feature type="compositionally biased region" description="Polar residues" evidence="1">
    <location>
        <begin position="1"/>
        <end position="16"/>
    </location>
</feature>
<proteinExistence type="predicted"/>
<dbReference type="Gene3D" id="6.10.140.1020">
    <property type="match status" value="1"/>
</dbReference>
<keyword evidence="3" id="KW-1185">Reference proteome</keyword>
<dbReference type="OrthoDB" id="10051617at2759"/>
<dbReference type="Proteomes" id="UP001154114">
    <property type="component" value="Chromosome 24"/>
</dbReference>
<dbReference type="AlphaFoldDB" id="A0A9N8Q245"/>
<dbReference type="EMBL" id="LR824027">
    <property type="protein sequence ID" value="CAD0205389.1"/>
    <property type="molecule type" value="Genomic_DNA"/>
</dbReference>